<dbReference type="EMBL" id="AMGV01000001">
    <property type="protein sequence ID" value="KEF63483.1"/>
    <property type="molecule type" value="Genomic_DNA"/>
</dbReference>
<organism evidence="4 5">
    <name type="scientific">Exophiala aquamarina CBS 119918</name>
    <dbReference type="NCBI Taxonomy" id="1182545"/>
    <lineage>
        <taxon>Eukaryota</taxon>
        <taxon>Fungi</taxon>
        <taxon>Dikarya</taxon>
        <taxon>Ascomycota</taxon>
        <taxon>Pezizomycotina</taxon>
        <taxon>Eurotiomycetes</taxon>
        <taxon>Chaetothyriomycetidae</taxon>
        <taxon>Chaetothyriales</taxon>
        <taxon>Herpotrichiellaceae</taxon>
        <taxon>Exophiala</taxon>
    </lineage>
</organism>
<reference evidence="4 5" key="1">
    <citation type="submission" date="2013-03" db="EMBL/GenBank/DDBJ databases">
        <title>The Genome Sequence of Exophiala aquamarina CBS 119918.</title>
        <authorList>
            <consortium name="The Broad Institute Genomics Platform"/>
            <person name="Cuomo C."/>
            <person name="de Hoog S."/>
            <person name="Gorbushina A."/>
            <person name="Walker B."/>
            <person name="Young S.K."/>
            <person name="Zeng Q."/>
            <person name="Gargeya S."/>
            <person name="Fitzgerald M."/>
            <person name="Haas B."/>
            <person name="Abouelleil A."/>
            <person name="Allen A.W."/>
            <person name="Alvarado L."/>
            <person name="Arachchi H.M."/>
            <person name="Berlin A.M."/>
            <person name="Chapman S.B."/>
            <person name="Gainer-Dewar J."/>
            <person name="Goldberg J."/>
            <person name="Griggs A."/>
            <person name="Gujja S."/>
            <person name="Hansen M."/>
            <person name="Howarth C."/>
            <person name="Imamovic A."/>
            <person name="Ireland A."/>
            <person name="Larimer J."/>
            <person name="McCowan C."/>
            <person name="Murphy C."/>
            <person name="Pearson M."/>
            <person name="Poon T.W."/>
            <person name="Priest M."/>
            <person name="Roberts A."/>
            <person name="Saif S."/>
            <person name="Shea T."/>
            <person name="Sisk P."/>
            <person name="Sykes S."/>
            <person name="Wortman J."/>
            <person name="Nusbaum C."/>
            <person name="Birren B."/>
        </authorList>
    </citation>
    <scope>NUCLEOTIDE SEQUENCE [LARGE SCALE GENOMIC DNA]</scope>
    <source>
        <strain evidence="4 5">CBS 119918</strain>
    </source>
</reference>
<dbReference type="GO" id="GO:0043386">
    <property type="term" value="P:mycotoxin biosynthetic process"/>
    <property type="evidence" value="ECO:0007669"/>
    <property type="project" value="InterPro"/>
</dbReference>
<keyword evidence="5" id="KW-1185">Reference proteome</keyword>
<comment type="pathway">
    <text evidence="1">Mycotoxin biosynthesis.</text>
</comment>
<name>A0A072PVV7_9EURO</name>
<dbReference type="STRING" id="1182545.A0A072PVV7"/>
<dbReference type="RefSeq" id="XP_013266073.1">
    <property type="nucleotide sequence ID" value="XM_013410619.1"/>
</dbReference>
<comment type="similarity">
    <text evidence="3">Belongs to the ustYa family.</text>
</comment>
<dbReference type="Proteomes" id="UP000027920">
    <property type="component" value="Unassembled WGS sequence"/>
</dbReference>
<dbReference type="AlphaFoldDB" id="A0A072PVV7"/>
<comment type="caution">
    <text evidence="4">The sequence shown here is derived from an EMBL/GenBank/DDBJ whole genome shotgun (WGS) entry which is preliminary data.</text>
</comment>
<evidence type="ECO:0008006" key="6">
    <source>
        <dbReference type="Google" id="ProtNLM"/>
    </source>
</evidence>
<gene>
    <name evidence="4" type="ORF">A1O9_01461</name>
</gene>
<evidence type="ECO:0000256" key="2">
    <source>
        <dbReference type="ARBA" id="ARBA00023002"/>
    </source>
</evidence>
<dbReference type="GO" id="GO:0016491">
    <property type="term" value="F:oxidoreductase activity"/>
    <property type="evidence" value="ECO:0007669"/>
    <property type="project" value="UniProtKB-KW"/>
</dbReference>
<evidence type="ECO:0000313" key="4">
    <source>
        <dbReference type="EMBL" id="KEF63483.1"/>
    </source>
</evidence>
<dbReference type="PANTHER" id="PTHR33365">
    <property type="entry name" value="YALI0B05434P"/>
    <property type="match status" value="1"/>
</dbReference>
<sequence>MDHEYCKLSNEDNDHNGLETGSNTHYCSYLSHIGLKVLRLCIELGILIAAVLILMSQRQTVQSMDHNHDSFSTRSILFQPQMQYMNNNTFSSKINLDKALREWTPLSTSSRGIIFIDSGEKPNLPKPYQSDNEEYNLTTSSESVPFYIMSVFHQLHCLSQLAATFGMVYLGEWEPDMTHVAHCFDYLRQAILCAGDTTIEGSSEYGDGWGSVHQCQDMDEIRTWTEDRSTLGWLDFGDIL</sequence>
<evidence type="ECO:0000313" key="5">
    <source>
        <dbReference type="Proteomes" id="UP000027920"/>
    </source>
</evidence>
<dbReference type="VEuPathDB" id="FungiDB:A1O9_01461"/>
<dbReference type="OrthoDB" id="3687641at2759"/>
<dbReference type="GeneID" id="25276407"/>
<dbReference type="HOGENOM" id="CLU_042941_4_0_1"/>
<dbReference type="PANTHER" id="PTHR33365:SF11">
    <property type="entry name" value="TAT PATHWAY SIGNAL SEQUENCE"/>
    <property type="match status" value="1"/>
</dbReference>
<evidence type="ECO:0000256" key="3">
    <source>
        <dbReference type="ARBA" id="ARBA00035112"/>
    </source>
</evidence>
<accession>A0A072PVV7</accession>
<proteinExistence type="inferred from homology"/>
<dbReference type="Pfam" id="PF11807">
    <property type="entry name" value="UstYa"/>
    <property type="match status" value="1"/>
</dbReference>
<evidence type="ECO:0000256" key="1">
    <source>
        <dbReference type="ARBA" id="ARBA00004685"/>
    </source>
</evidence>
<keyword evidence="2" id="KW-0560">Oxidoreductase</keyword>
<dbReference type="InterPro" id="IPR021765">
    <property type="entry name" value="UstYa-like"/>
</dbReference>
<protein>
    <recommendedName>
        <fullName evidence="6">Oxidase ustYa</fullName>
    </recommendedName>
</protein>